<dbReference type="AlphaFoldDB" id="A0A834FW99"/>
<dbReference type="OrthoDB" id="1751899at2759"/>
<protein>
    <recommendedName>
        <fullName evidence="4">Ubiquitin-like protease family profile domain-containing protein</fullName>
    </recommendedName>
</protein>
<reference evidence="2" key="1">
    <citation type="submission" date="2019-11" db="EMBL/GenBank/DDBJ databases">
        <authorList>
            <person name="Liu Y."/>
            <person name="Hou J."/>
            <person name="Li T.-Q."/>
            <person name="Guan C.-H."/>
            <person name="Wu X."/>
            <person name="Wu H.-Z."/>
            <person name="Ling F."/>
            <person name="Zhang R."/>
            <person name="Shi X.-G."/>
            <person name="Ren J.-P."/>
            <person name="Chen E.-F."/>
            <person name="Sun J.-M."/>
        </authorList>
    </citation>
    <scope>NUCLEOTIDE SEQUENCE</scope>
    <source>
        <strain evidence="2">Adult_tree_wgs_1</strain>
        <tissue evidence="2">Leaves</tissue>
    </source>
</reference>
<dbReference type="EMBL" id="WJXA01000391">
    <property type="protein sequence ID" value="KAF7112973.1"/>
    <property type="molecule type" value="Genomic_DNA"/>
</dbReference>
<evidence type="ECO:0008006" key="4">
    <source>
        <dbReference type="Google" id="ProtNLM"/>
    </source>
</evidence>
<sequence length="315" mass="35700">MWMTISDRIGAIMTEGKGRASLSVTCGSRSCSILNIARRPKISFPLVHVGLHLVLYNGEMKRLGTGYAGLIKAVFESSTSLLTNKEKDKKEQSSGHLTSLLKANEEETRLSDSSMAASWSRRKSPSKPTMECQQEMTRAQLKESQPVKKNANEKPTIGMVRKLILKFVFDTTLSVREQLCNLGISYATRSDFMSLRKNGWVVGENEKILHVLEYLDDVIQHLGNNGCVMKAHKLPIKRLKWLPIQEPGSDDCGVHTAKYFDLEQFNEEEAAKLRFNSEEARNSLILDLILCGENVIRNEVIRKVQEKYRNTRRII</sequence>
<comment type="caution">
    <text evidence="2">The sequence shown here is derived from an EMBL/GenBank/DDBJ whole genome shotgun (WGS) entry which is preliminary data.</text>
</comment>
<evidence type="ECO:0000313" key="3">
    <source>
        <dbReference type="Proteomes" id="UP000626092"/>
    </source>
</evidence>
<evidence type="ECO:0000256" key="1">
    <source>
        <dbReference type="SAM" id="MobiDB-lite"/>
    </source>
</evidence>
<gene>
    <name evidence="2" type="ORF">RHSIM_RhsimUnG0173500</name>
</gene>
<keyword evidence="3" id="KW-1185">Reference proteome</keyword>
<proteinExistence type="predicted"/>
<accession>A0A834FW99</accession>
<name>A0A834FW99_RHOSS</name>
<dbReference type="Proteomes" id="UP000626092">
    <property type="component" value="Unassembled WGS sequence"/>
</dbReference>
<organism evidence="2 3">
    <name type="scientific">Rhododendron simsii</name>
    <name type="common">Sims's rhododendron</name>
    <dbReference type="NCBI Taxonomy" id="118357"/>
    <lineage>
        <taxon>Eukaryota</taxon>
        <taxon>Viridiplantae</taxon>
        <taxon>Streptophyta</taxon>
        <taxon>Embryophyta</taxon>
        <taxon>Tracheophyta</taxon>
        <taxon>Spermatophyta</taxon>
        <taxon>Magnoliopsida</taxon>
        <taxon>eudicotyledons</taxon>
        <taxon>Gunneridae</taxon>
        <taxon>Pentapetalae</taxon>
        <taxon>asterids</taxon>
        <taxon>Ericales</taxon>
        <taxon>Ericaceae</taxon>
        <taxon>Ericoideae</taxon>
        <taxon>Rhodoreae</taxon>
        <taxon>Rhododendron</taxon>
    </lineage>
</organism>
<feature type="region of interest" description="Disordered" evidence="1">
    <location>
        <begin position="85"/>
        <end position="129"/>
    </location>
</feature>
<evidence type="ECO:0000313" key="2">
    <source>
        <dbReference type="EMBL" id="KAF7112973.1"/>
    </source>
</evidence>